<proteinExistence type="predicted"/>
<organism evidence="3 4">
    <name type="scientific">Variovorax robiniae</name>
    <dbReference type="NCBI Taxonomy" id="1836199"/>
    <lineage>
        <taxon>Bacteria</taxon>
        <taxon>Pseudomonadati</taxon>
        <taxon>Pseudomonadota</taxon>
        <taxon>Betaproteobacteria</taxon>
        <taxon>Burkholderiales</taxon>
        <taxon>Comamonadaceae</taxon>
        <taxon>Variovorax</taxon>
    </lineage>
</organism>
<dbReference type="InterPro" id="IPR001789">
    <property type="entry name" value="Sig_transdc_resp-reg_receiver"/>
</dbReference>
<sequence>PQVTPANAGAAYTLTARWLGWRNLRVDGWGSLGVVRGLALSPSCGHDLRIQSMSLAVFLVEDNLKIRENLIPALAELGSASVMATAESAQEAIEWLAGHKGKWDLVVVDFFLKEGTGLEVVRWCNGRFVGQRVVVLTNYVNEETRNACIEAGADAFFDKSTQLDAFFDFCLARP</sequence>
<dbReference type="PROSITE" id="PS50110">
    <property type="entry name" value="RESPONSE_REGULATORY"/>
    <property type="match status" value="1"/>
</dbReference>
<dbReference type="RefSeq" id="WP_340340078.1">
    <property type="nucleotide sequence ID" value="NZ_JBBKZS010000055.1"/>
</dbReference>
<accession>A0ABU8XLS9</accession>
<feature type="non-terminal residue" evidence="3">
    <location>
        <position position="1"/>
    </location>
</feature>
<feature type="modified residue" description="4-aspartylphosphate" evidence="1">
    <location>
        <position position="109"/>
    </location>
</feature>
<dbReference type="InterPro" id="IPR011006">
    <property type="entry name" value="CheY-like_superfamily"/>
</dbReference>
<dbReference type="Gene3D" id="3.40.50.2300">
    <property type="match status" value="1"/>
</dbReference>
<dbReference type="EMBL" id="JBBKZS010000055">
    <property type="protein sequence ID" value="MEJ8860048.1"/>
    <property type="molecule type" value="Genomic_DNA"/>
</dbReference>
<dbReference type="SMART" id="SM00448">
    <property type="entry name" value="REC"/>
    <property type="match status" value="1"/>
</dbReference>
<dbReference type="CDD" id="cd17535">
    <property type="entry name" value="REC_NarL-like"/>
    <property type="match status" value="1"/>
</dbReference>
<dbReference type="Proteomes" id="UP001367030">
    <property type="component" value="Unassembled WGS sequence"/>
</dbReference>
<comment type="caution">
    <text evidence="3">The sequence shown here is derived from an EMBL/GenBank/DDBJ whole genome shotgun (WGS) entry which is preliminary data.</text>
</comment>
<reference evidence="3 4" key="1">
    <citation type="submission" date="2024-03" db="EMBL/GenBank/DDBJ databases">
        <title>Novel species of the genus Variovorax.</title>
        <authorList>
            <person name="Liu Q."/>
            <person name="Xin Y.-H."/>
        </authorList>
    </citation>
    <scope>NUCLEOTIDE SEQUENCE [LARGE SCALE GENOMIC DNA]</scope>
    <source>
        <strain evidence="3 4">KACC 18901</strain>
    </source>
</reference>
<evidence type="ECO:0000256" key="1">
    <source>
        <dbReference type="PROSITE-ProRule" id="PRU00169"/>
    </source>
</evidence>
<dbReference type="InterPro" id="IPR058245">
    <property type="entry name" value="NreC/VraR/RcsB-like_REC"/>
</dbReference>
<dbReference type="PANTHER" id="PTHR43228">
    <property type="entry name" value="TWO-COMPONENT RESPONSE REGULATOR"/>
    <property type="match status" value="1"/>
</dbReference>
<keyword evidence="1" id="KW-0597">Phosphoprotein</keyword>
<dbReference type="Pfam" id="PF00072">
    <property type="entry name" value="Response_reg"/>
    <property type="match status" value="1"/>
</dbReference>
<dbReference type="SUPFAM" id="SSF52172">
    <property type="entry name" value="CheY-like"/>
    <property type="match status" value="1"/>
</dbReference>
<dbReference type="InterPro" id="IPR052048">
    <property type="entry name" value="ST_Response_Regulator"/>
</dbReference>
<feature type="domain" description="Response regulatory" evidence="2">
    <location>
        <begin position="56"/>
        <end position="174"/>
    </location>
</feature>
<dbReference type="PANTHER" id="PTHR43228:SF1">
    <property type="entry name" value="TWO-COMPONENT RESPONSE REGULATOR ARR22"/>
    <property type="match status" value="1"/>
</dbReference>
<evidence type="ECO:0000259" key="2">
    <source>
        <dbReference type="PROSITE" id="PS50110"/>
    </source>
</evidence>
<keyword evidence="4" id="KW-1185">Reference proteome</keyword>
<name>A0ABU8XLS9_9BURK</name>
<evidence type="ECO:0000313" key="4">
    <source>
        <dbReference type="Proteomes" id="UP001367030"/>
    </source>
</evidence>
<evidence type="ECO:0000313" key="3">
    <source>
        <dbReference type="EMBL" id="MEJ8860048.1"/>
    </source>
</evidence>
<gene>
    <name evidence="3" type="ORF">WKW79_36310</name>
</gene>
<protein>
    <submittedName>
        <fullName evidence="3">Response regulator transcription factor</fullName>
    </submittedName>
</protein>